<organism evidence="1 2">
    <name type="scientific">Aspergillus pseudonomiae</name>
    <dbReference type="NCBI Taxonomy" id="1506151"/>
    <lineage>
        <taxon>Eukaryota</taxon>
        <taxon>Fungi</taxon>
        <taxon>Dikarya</taxon>
        <taxon>Ascomycota</taxon>
        <taxon>Pezizomycotina</taxon>
        <taxon>Eurotiomycetes</taxon>
        <taxon>Eurotiomycetidae</taxon>
        <taxon>Eurotiales</taxon>
        <taxon>Aspergillaceae</taxon>
        <taxon>Aspergillus</taxon>
        <taxon>Aspergillus subgen. Circumdati</taxon>
    </lineage>
</organism>
<proteinExistence type="predicted"/>
<dbReference type="EMBL" id="ML736836">
    <property type="protein sequence ID" value="KAE8399324.1"/>
    <property type="molecule type" value="Genomic_DNA"/>
</dbReference>
<name>A0A5N7CYP4_9EURO</name>
<protein>
    <submittedName>
        <fullName evidence="1">Uncharacterized protein</fullName>
    </submittedName>
</protein>
<accession>A0A5N6HHI0</accession>
<dbReference type="Proteomes" id="UP000325579">
    <property type="component" value="Unassembled WGS sequence"/>
</dbReference>
<keyword evidence="2" id="KW-1185">Reference proteome</keyword>
<dbReference type="AlphaFoldDB" id="A0A5N7CYP4"/>
<reference evidence="1 2" key="1">
    <citation type="submission" date="2019-04" db="EMBL/GenBank/DDBJ databases">
        <authorList>
            <consortium name="DOE Joint Genome Institute"/>
            <person name="Mondo S."/>
            <person name="Kjaerbolling I."/>
            <person name="Vesth T."/>
            <person name="Frisvad J.C."/>
            <person name="Nybo J.L."/>
            <person name="Theobald S."/>
            <person name="Kildgaard S."/>
            <person name="Isbrandt T."/>
            <person name="Kuo A."/>
            <person name="Sato A."/>
            <person name="Lyhne E.K."/>
            <person name="Kogle M.E."/>
            <person name="Wiebenga A."/>
            <person name="Kun R.S."/>
            <person name="Lubbers R.J."/>
            <person name="Makela M.R."/>
            <person name="Barry K."/>
            <person name="Chovatia M."/>
            <person name="Clum A."/>
            <person name="Daum C."/>
            <person name="Haridas S."/>
            <person name="He G."/>
            <person name="LaButti K."/>
            <person name="Lipzen A."/>
            <person name="Riley R."/>
            <person name="Salamov A."/>
            <person name="Simmons B.A."/>
            <person name="Magnuson J.K."/>
            <person name="Henrissat B."/>
            <person name="Mortensen U.H."/>
            <person name="Larsen T.O."/>
            <person name="Devries R.P."/>
            <person name="Grigoriev I.V."/>
            <person name="Machida M."/>
            <person name="Baker S.E."/>
            <person name="Andersen M.R."/>
            <person name="Cantor M.N."/>
            <person name="Hua S.X."/>
        </authorList>
    </citation>
    <scope>NUCLEOTIDE SEQUENCE [LARGE SCALE GENOMIC DNA]</scope>
    <source>
        <strain evidence="1 2">CBS 119388</strain>
    </source>
</reference>
<gene>
    <name evidence="1" type="ORF">BDV37DRAFT_234467</name>
</gene>
<accession>A0A5N7CYP4</accession>
<dbReference type="GeneID" id="43665099"/>
<evidence type="ECO:0000313" key="2">
    <source>
        <dbReference type="Proteomes" id="UP000325579"/>
    </source>
</evidence>
<evidence type="ECO:0000313" key="1">
    <source>
        <dbReference type="EMBL" id="KAE8399324.1"/>
    </source>
</evidence>
<sequence>MYWGSPHWCLGSFFRSLCLSSCCTVVGCSEFIRRCGYEAFLFLICQHIERLALFAGGVQTRSMLHTPFHPDKDSASCYPSDKDSLDLVQFQSVTKMLGEEKPGDLGGIYESFQ</sequence>
<dbReference type="RefSeq" id="XP_031936643.1">
    <property type="nucleotide sequence ID" value="XM_032080408.1"/>
</dbReference>